<reference evidence="2" key="1">
    <citation type="submission" date="2016-10" db="EMBL/GenBank/DDBJ databases">
        <authorList>
            <person name="Varghese N."/>
            <person name="Submissions S."/>
        </authorList>
    </citation>
    <scope>NUCLEOTIDE SEQUENCE [LARGE SCALE GENOMIC DNA]</scope>
    <source>
        <strain evidence="2">DSM 25811 / CCM 8410 / LMG 26954 / E90</strain>
    </source>
</reference>
<gene>
    <name evidence="1" type="ORF">SAMN04487894_12143</name>
</gene>
<dbReference type="AlphaFoldDB" id="A0A1G7A9P1"/>
<evidence type="ECO:0000313" key="1">
    <source>
        <dbReference type="EMBL" id="SDE10755.1"/>
    </source>
</evidence>
<dbReference type="Proteomes" id="UP000198757">
    <property type="component" value="Unassembled WGS sequence"/>
</dbReference>
<feature type="non-terminal residue" evidence="1">
    <location>
        <position position="1"/>
    </location>
</feature>
<name>A0A1G7A9P1_NIADE</name>
<keyword evidence="2" id="KW-1185">Reference proteome</keyword>
<evidence type="ECO:0000313" key="2">
    <source>
        <dbReference type="Proteomes" id="UP000198757"/>
    </source>
</evidence>
<organism evidence="1 2">
    <name type="scientific">Niabella drilacis (strain DSM 25811 / CCM 8410 / CCUG 62505 / LMG 26954 / E90)</name>
    <dbReference type="NCBI Taxonomy" id="1285928"/>
    <lineage>
        <taxon>Bacteria</taxon>
        <taxon>Pseudomonadati</taxon>
        <taxon>Bacteroidota</taxon>
        <taxon>Chitinophagia</taxon>
        <taxon>Chitinophagales</taxon>
        <taxon>Chitinophagaceae</taxon>
        <taxon>Niabella</taxon>
    </lineage>
</organism>
<dbReference type="EMBL" id="FMZO01000021">
    <property type="protein sequence ID" value="SDE10755.1"/>
    <property type="molecule type" value="Genomic_DNA"/>
</dbReference>
<protein>
    <submittedName>
        <fullName evidence="1">Uncharacterized protein</fullName>
    </submittedName>
</protein>
<sequence length="44" mass="5259">HFIVRTRLRMEPRVQAVTRKAQLHQADFNLTHLRSFGKGAKKWE</sequence>
<proteinExistence type="predicted"/>
<accession>A0A1G7A9P1</accession>